<evidence type="ECO:0000256" key="4">
    <source>
        <dbReference type="ARBA" id="ARBA00023180"/>
    </source>
</evidence>
<reference evidence="6" key="1">
    <citation type="thesis" date="2020" institute="ProQuest LLC" country="789 East Eisenhower Parkway, Ann Arbor, MI, USA">
        <title>Comparative Genomics and Chromosome Evolution.</title>
        <authorList>
            <person name="Mudd A.B."/>
        </authorList>
    </citation>
    <scope>NUCLEOTIDE SEQUENCE</scope>
    <source>
        <strain evidence="6">HN-11 Male</strain>
        <tissue evidence="6">Kidney and liver</tissue>
    </source>
</reference>
<keyword evidence="7" id="KW-1185">Reference proteome</keyword>
<keyword evidence="2" id="KW-0732">Signal</keyword>
<dbReference type="Pfam" id="PF07686">
    <property type="entry name" value="V-set"/>
    <property type="match status" value="1"/>
</dbReference>
<dbReference type="AlphaFoldDB" id="A0A8J6E3D8"/>
<dbReference type="InterPro" id="IPR003599">
    <property type="entry name" value="Ig_sub"/>
</dbReference>
<evidence type="ECO:0000313" key="6">
    <source>
        <dbReference type="EMBL" id="KAG9461185.1"/>
    </source>
</evidence>
<evidence type="ECO:0000256" key="2">
    <source>
        <dbReference type="ARBA" id="ARBA00022729"/>
    </source>
</evidence>
<keyword evidence="3" id="KW-0472">Membrane</keyword>
<dbReference type="PANTHER" id="PTHR12080:SF121">
    <property type="entry name" value="IG-LIKE DOMAIN-CONTAINING PROTEIN-RELATED"/>
    <property type="match status" value="1"/>
</dbReference>
<dbReference type="Proteomes" id="UP000770717">
    <property type="component" value="Unassembled WGS sequence"/>
</dbReference>
<dbReference type="OrthoDB" id="9835793at2759"/>
<organism evidence="6 7">
    <name type="scientific">Eleutherodactylus coqui</name>
    <name type="common">Puerto Rican coqui</name>
    <dbReference type="NCBI Taxonomy" id="57060"/>
    <lineage>
        <taxon>Eukaryota</taxon>
        <taxon>Metazoa</taxon>
        <taxon>Chordata</taxon>
        <taxon>Craniata</taxon>
        <taxon>Vertebrata</taxon>
        <taxon>Euteleostomi</taxon>
        <taxon>Amphibia</taxon>
        <taxon>Batrachia</taxon>
        <taxon>Anura</taxon>
        <taxon>Neobatrachia</taxon>
        <taxon>Hyloidea</taxon>
        <taxon>Eleutherodactylidae</taxon>
        <taxon>Eleutherodactylinae</taxon>
        <taxon>Eleutherodactylus</taxon>
        <taxon>Eleutherodactylus</taxon>
    </lineage>
</organism>
<dbReference type="SMART" id="SM00409">
    <property type="entry name" value="IG"/>
    <property type="match status" value="2"/>
</dbReference>
<sequence>MELLHSPYITVMFSVSAGGEANIQVLQPALLDSAVSISYSSLKTGTVRTISWKFDKSGSRLTILDTTDKPYHVYSSQFKGRLQISDDLLTLTIMNLTLEDSGIYTVEVADTNGRTDVYSFNVTVYEPIPLPVIRTDVMESTTDRCNVTLHCSVPSHLSDVSYTWKCGERDSEYEPCNTGSIIQISVTKSSRDMEFLCTAQNPVQNKSVPIQVQEICSLAGEKISLNR</sequence>
<dbReference type="GO" id="GO:0016020">
    <property type="term" value="C:membrane"/>
    <property type="evidence" value="ECO:0007669"/>
    <property type="project" value="UniProtKB-SubCell"/>
</dbReference>
<dbReference type="InterPro" id="IPR013783">
    <property type="entry name" value="Ig-like_fold"/>
</dbReference>
<comment type="subcellular location">
    <subcellularLocation>
        <location evidence="1">Membrane</location>
    </subcellularLocation>
</comment>
<evidence type="ECO:0000313" key="7">
    <source>
        <dbReference type="Proteomes" id="UP000770717"/>
    </source>
</evidence>
<accession>A0A8J6E3D8</accession>
<name>A0A8J6E3D8_ELECQ</name>
<comment type="caution">
    <text evidence="6">The sequence shown here is derived from an EMBL/GenBank/DDBJ whole genome shotgun (WGS) entry which is preliminary data.</text>
</comment>
<dbReference type="InterPro" id="IPR015631">
    <property type="entry name" value="CD2/SLAM_rcpt"/>
</dbReference>
<protein>
    <recommendedName>
        <fullName evidence="5">Ig-like domain-containing protein</fullName>
    </recommendedName>
</protein>
<dbReference type="PROSITE" id="PS50835">
    <property type="entry name" value="IG_LIKE"/>
    <property type="match status" value="1"/>
</dbReference>
<dbReference type="PANTHER" id="PTHR12080">
    <property type="entry name" value="SIGNALING LYMPHOCYTIC ACTIVATION MOLECULE"/>
    <property type="match status" value="1"/>
</dbReference>
<evidence type="ECO:0000256" key="1">
    <source>
        <dbReference type="ARBA" id="ARBA00004370"/>
    </source>
</evidence>
<dbReference type="InterPro" id="IPR036179">
    <property type="entry name" value="Ig-like_dom_sf"/>
</dbReference>
<evidence type="ECO:0000256" key="3">
    <source>
        <dbReference type="ARBA" id="ARBA00023136"/>
    </source>
</evidence>
<gene>
    <name evidence="6" type="ORF">GDO78_017759</name>
</gene>
<dbReference type="EMBL" id="WNTK01026841">
    <property type="protein sequence ID" value="KAG9461185.1"/>
    <property type="molecule type" value="Genomic_DNA"/>
</dbReference>
<dbReference type="Gene3D" id="2.60.40.10">
    <property type="entry name" value="Immunoglobulins"/>
    <property type="match status" value="2"/>
</dbReference>
<feature type="domain" description="Ig-like" evidence="5">
    <location>
        <begin position="129"/>
        <end position="209"/>
    </location>
</feature>
<evidence type="ECO:0000259" key="5">
    <source>
        <dbReference type="PROSITE" id="PS50835"/>
    </source>
</evidence>
<proteinExistence type="predicted"/>
<dbReference type="InterPro" id="IPR007110">
    <property type="entry name" value="Ig-like_dom"/>
</dbReference>
<dbReference type="InterPro" id="IPR013106">
    <property type="entry name" value="Ig_V-set"/>
</dbReference>
<dbReference type="SUPFAM" id="SSF48726">
    <property type="entry name" value="Immunoglobulin"/>
    <property type="match status" value="2"/>
</dbReference>
<keyword evidence="4" id="KW-0325">Glycoprotein</keyword>